<organism evidence="2 3">
    <name type="scientific">Fastidiosipila sanguinis</name>
    <dbReference type="NCBI Taxonomy" id="236753"/>
    <lineage>
        <taxon>Bacteria</taxon>
        <taxon>Bacillati</taxon>
        <taxon>Bacillota</taxon>
        <taxon>Clostridia</taxon>
        <taxon>Eubacteriales</taxon>
        <taxon>Oscillospiraceae</taxon>
        <taxon>Fastidiosipila</taxon>
    </lineage>
</organism>
<dbReference type="Proteomes" id="UP000237947">
    <property type="component" value="Chromosome"/>
</dbReference>
<name>A0A2S0KQ20_9FIRM</name>
<feature type="transmembrane region" description="Helical" evidence="1">
    <location>
        <begin position="36"/>
        <end position="56"/>
    </location>
</feature>
<evidence type="ECO:0000313" key="3">
    <source>
        <dbReference type="Proteomes" id="UP000237947"/>
    </source>
</evidence>
<accession>A0A2S0KQ20</accession>
<feature type="transmembrane region" description="Helical" evidence="1">
    <location>
        <begin position="12"/>
        <end position="30"/>
    </location>
</feature>
<dbReference type="KEGG" id="fsa:C5Q98_03195"/>
<keyword evidence="1" id="KW-0472">Membrane</keyword>
<sequence length="65" mass="7212">MWNDIVSIIDLSKTICISLCSTLGLFFLAPKNNTTMQLFFGLIGAVIAVIINSIIVKPKRKVEEE</sequence>
<keyword evidence="1" id="KW-1133">Transmembrane helix</keyword>
<dbReference type="EMBL" id="CP027226">
    <property type="protein sequence ID" value="AVM43123.1"/>
    <property type="molecule type" value="Genomic_DNA"/>
</dbReference>
<evidence type="ECO:0000256" key="1">
    <source>
        <dbReference type="SAM" id="Phobius"/>
    </source>
</evidence>
<keyword evidence="3" id="KW-1185">Reference proteome</keyword>
<reference evidence="3" key="1">
    <citation type="submission" date="2018-02" db="EMBL/GenBank/DDBJ databases">
        <authorList>
            <person name="Holder M.E."/>
            <person name="Ajami N.J."/>
            <person name="Petrosino J.F."/>
        </authorList>
    </citation>
    <scope>NUCLEOTIDE SEQUENCE [LARGE SCALE GENOMIC DNA]</scope>
    <source>
        <strain evidence="3">CCUG 47711</strain>
    </source>
</reference>
<dbReference type="AlphaFoldDB" id="A0A2S0KQ20"/>
<keyword evidence="1" id="KW-0812">Transmembrane</keyword>
<dbReference type="OrthoDB" id="1924966at2"/>
<evidence type="ECO:0000313" key="2">
    <source>
        <dbReference type="EMBL" id="AVM43123.1"/>
    </source>
</evidence>
<gene>
    <name evidence="2" type="ORF">C5Q98_03195</name>
</gene>
<protein>
    <submittedName>
        <fullName evidence="2">Uncharacterized protein</fullName>
    </submittedName>
</protein>
<proteinExistence type="predicted"/>